<feature type="domain" description="Alanine dehydrogenase/pyridine nucleotide transhydrogenase NAD(H)-binding" evidence="8">
    <location>
        <begin position="148"/>
        <end position="313"/>
    </location>
</feature>
<keyword evidence="5" id="KW-1278">Translocase</keyword>
<keyword evidence="6" id="KW-0520">NAD</keyword>
<evidence type="ECO:0000259" key="8">
    <source>
        <dbReference type="SMART" id="SM01002"/>
    </source>
</evidence>
<keyword evidence="10" id="KW-0560">Oxidoreductase</keyword>
<evidence type="ECO:0000256" key="2">
    <source>
        <dbReference type="ARBA" id="ARBA00012943"/>
    </source>
</evidence>
<dbReference type="CDD" id="cd05304">
    <property type="entry name" value="Rubrum_tdh"/>
    <property type="match status" value="1"/>
</dbReference>
<evidence type="ECO:0000256" key="4">
    <source>
        <dbReference type="ARBA" id="ARBA00022857"/>
    </source>
</evidence>
<dbReference type="GO" id="GO:0050661">
    <property type="term" value="F:NADP binding"/>
    <property type="evidence" value="ECO:0007669"/>
    <property type="project" value="TreeGrafter"/>
</dbReference>
<accession>A0A6M4IWU2</accession>
<evidence type="ECO:0000256" key="7">
    <source>
        <dbReference type="ARBA" id="ARBA00048202"/>
    </source>
</evidence>
<dbReference type="PANTHER" id="PTHR10160">
    <property type="entry name" value="NAD(P) TRANSHYDROGENASE"/>
    <property type="match status" value="1"/>
</dbReference>
<dbReference type="InterPro" id="IPR007886">
    <property type="entry name" value="AlaDH/PNT_N"/>
</dbReference>
<dbReference type="RefSeq" id="WP_171226094.1">
    <property type="nucleotide sequence ID" value="NZ_CP053085.1"/>
</dbReference>
<evidence type="ECO:0000313" key="10">
    <source>
        <dbReference type="EMBL" id="QJR36661.1"/>
    </source>
</evidence>
<dbReference type="PANTHER" id="PTHR10160:SF19">
    <property type="entry name" value="PROTON-TRANSLOCATING NAD(P)(+) TRANSHYDROGENASE"/>
    <property type="match status" value="1"/>
</dbReference>
<keyword evidence="11" id="KW-1185">Reference proteome</keyword>
<evidence type="ECO:0000256" key="1">
    <source>
        <dbReference type="ARBA" id="ARBA00003943"/>
    </source>
</evidence>
<organism evidence="10 11">
    <name type="scientific">Gemmatimonas groenlandica</name>
    <dbReference type="NCBI Taxonomy" id="2732249"/>
    <lineage>
        <taxon>Bacteria</taxon>
        <taxon>Pseudomonadati</taxon>
        <taxon>Gemmatimonadota</taxon>
        <taxon>Gemmatimonadia</taxon>
        <taxon>Gemmatimonadales</taxon>
        <taxon>Gemmatimonadaceae</taxon>
        <taxon>Gemmatimonas</taxon>
    </lineage>
</organism>
<sequence length="368" mass="37328">MRICVVAETAPREHRVALVPDSVAKLVKAGHEVVVQAGAGAAAYHDDAAYVAAGASIAPDAGTAHAGAQVICRVQRPTDAEVALVPEGATLIAMMAPASAASIVAALAARKATVLALELVPRITRAQSMDVLSSQATVAGYKAVLIAASMIPRFLPMLTTAAGSITPARAFVIGAGVAGLQALATARRLGAVTSGFDVRAAAAEQVKSLGATFVQSDVVSAAAEGTGGYAKAQSDDEAARTLATIAKHIKDQDLVISTAAIPGRAAPRLITADMVRSMRPGSVIIDLAAETGGNCELTVLGETIDVNGVMVVGAANLPATLPTHASQMFSRNVLTLLQHLVKDGALAVDLDDEITGAMTLTHNGQVRS</sequence>
<comment type="function">
    <text evidence="1">The transhydrogenation between NADH and NADP is coupled to respiration and ATP hydrolysis and functions as a proton pump across the membrane.</text>
</comment>
<comment type="catalytic activity">
    <reaction evidence="7">
        <text>NAD(+) + NADPH + H(+)(in) = NADH + NADP(+) + H(+)(out)</text>
        <dbReference type="Rhea" id="RHEA:47992"/>
        <dbReference type="ChEBI" id="CHEBI:15378"/>
        <dbReference type="ChEBI" id="CHEBI:57540"/>
        <dbReference type="ChEBI" id="CHEBI:57783"/>
        <dbReference type="ChEBI" id="CHEBI:57945"/>
        <dbReference type="ChEBI" id="CHEBI:58349"/>
        <dbReference type="EC" id="7.1.1.1"/>
    </reaction>
</comment>
<dbReference type="GO" id="GO:0016491">
    <property type="term" value="F:oxidoreductase activity"/>
    <property type="evidence" value="ECO:0007669"/>
    <property type="project" value="UniProtKB-KW"/>
</dbReference>
<dbReference type="Gene3D" id="3.40.50.720">
    <property type="entry name" value="NAD(P)-binding Rossmann-like Domain"/>
    <property type="match status" value="2"/>
</dbReference>
<dbReference type="SMART" id="SM01003">
    <property type="entry name" value="AlaDh_PNT_N"/>
    <property type="match status" value="1"/>
</dbReference>
<dbReference type="GO" id="GO:0008750">
    <property type="term" value="F:proton-translocating NAD(P)+ transhydrogenase activity"/>
    <property type="evidence" value="ECO:0007669"/>
    <property type="project" value="UniProtKB-EC"/>
</dbReference>
<dbReference type="InterPro" id="IPR036291">
    <property type="entry name" value="NAD(P)-bd_dom_sf"/>
</dbReference>
<reference evidence="10 11" key="1">
    <citation type="submission" date="2020-05" db="EMBL/GenBank/DDBJ databases">
        <title>Complete genome sequence of Gemmatimonas greenlandica TET16.</title>
        <authorList>
            <person name="Zeng Y."/>
        </authorList>
    </citation>
    <scope>NUCLEOTIDE SEQUENCE [LARGE SCALE GENOMIC DNA]</scope>
    <source>
        <strain evidence="10 11">TET16</strain>
    </source>
</reference>
<dbReference type="SMART" id="SM01002">
    <property type="entry name" value="AlaDh_PNT_C"/>
    <property type="match status" value="1"/>
</dbReference>
<dbReference type="AlphaFoldDB" id="A0A6M4IWU2"/>
<proteinExistence type="predicted"/>
<dbReference type="Pfam" id="PF05222">
    <property type="entry name" value="AlaDh_PNT_N"/>
    <property type="match status" value="1"/>
</dbReference>
<evidence type="ECO:0000313" key="11">
    <source>
        <dbReference type="Proteomes" id="UP000500938"/>
    </source>
</evidence>
<dbReference type="GO" id="GO:0005886">
    <property type="term" value="C:plasma membrane"/>
    <property type="evidence" value="ECO:0007669"/>
    <property type="project" value="TreeGrafter"/>
</dbReference>
<dbReference type="GO" id="GO:0006740">
    <property type="term" value="P:NADPH regeneration"/>
    <property type="evidence" value="ECO:0007669"/>
    <property type="project" value="TreeGrafter"/>
</dbReference>
<evidence type="ECO:0000259" key="9">
    <source>
        <dbReference type="SMART" id="SM01003"/>
    </source>
</evidence>
<dbReference type="Proteomes" id="UP000500938">
    <property type="component" value="Chromosome"/>
</dbReference>
<keyword evidence="4" id="KW-0521">NADP</keyword>
<dbReference type="EC" id="7.1.1.1" evidence="2"/>
<keyword evidence="3" id="KW-0547">Nucleotide-binding</keyword>
<evidence type="ECO:0000256" key="6">
    <source>
        <dbReference type="ARBA" id="ARBA00023027"/>
    </source>
</evidence>
<dbReference type="InterPro" id="IPR007698">
    <property type="entry name" value="AlaDH/PNT_NAD(H)-bd"/>
</dbReference>
<gene>
    <name evidence="10" type="ORF">HKW67_14650</name>
</gene>
<dbReference type="Pfam" id="PF01262">
    <property type="entry name" value="AlaDh_PNT_C"/>
    <property type="match status" value="1"/>
</dbReference>
<dbReference type="NCBIfam" id="NF006942">
    <property type="entry name" value="PRK09424.1"/>
    <property type="match status" value="1"/>
</dbReference>
<dbReference type="EMBL" id="CP053085">
    <property type="protein sequence ID" value="QJR36661.1"/>
    <property type="molecule type" value="Genomic_DNA"/>
</dbReference>
<dbReference type="KEGG" id="ggr:HKW67_14650"/>
<evidence type="ECO:0000256" key="5">
    <source>
        <dbReference type="ARBA" id="ARBA00022967"/>
    </source>
</evidence>
<dbReference type="SUPFAM" id="SSF52283">
    <property type="entry name" value="Formate/glycerate dehydrogenase catalytic domain-like"/>
    <property type="match status" value="1"/>
</dbReference>
<protein>
    <recommendedName>
        <fullName evidence="2">proton-translocating NAD(P)(+) transhydrogenase</fullName>
        <ecNumber evidence="2">7.1.1.1</ecNumber>
    </recommendedName>
</protein>
<evidence type="ECO:0000256" key="3">
    <source>
        <dbReference type="ARBA" id="ARBA00022741"/>
    </source>
</evidence>
<feature type="domain" description="Alanine dehydrogenase/pyridine nucleotide transhydrogenase N-terminal" evidence="9">
    <location>
        <begin position="4"/>
        <end position="139"/>
    </location>
</feature>
<dbReference type="SUPFAM" id="SSF51735">
    <property type="entry name" value="NAD(P)-binding Rossmann-fold domains"/>
    <property type="match status" value="1"/>
</dbReference>
<name>A0A6M4IWU2_9BACT</name>